<feature type="transmembrane region" description="Helical" evidence="10">
    <location>
        <begin position="12"/>
        <end position="33"/>
    </location>
</feature>
<evidence type="ECO:0000256" key="2">
    <source>
        <dbReference type="ARBA" id="ARBA00010065"/>
    </source>
</evidence>
<dbReference type="GO" id="GO:0042158">
    <property type="term" value="P:lipoprotein biosynthetic process"/>
    <property type="evidence" value="ECO:0007669"/>
    <property type="project" value="InterPro"/>
</dbReference>
<keyword evidence="6 10" id="KW-0812">Transmembrane</keyword>
<feature type="transmembrane region" description="Helical" evidence="10">
    <location>
        <begin position="63"/>
        <end position="81"/>
    </location>
</feature>
<dbReference type="RefSeq" id="WP_021286887.1">
    <property type="nucleotide sequence ID" value="NZ_AUPZ01000004.1"/>
</dbReference>
<dbReference type="PANTHER" id="PTHR38686">
    <property type="entry name" value="APOLIPOPROTEIN N-ACYLTRANSFERASE"/>
    <property type="match status" value="1"/>
</dbReference>
<evidence type="ECO:0000313" key="13">
    <source>
        <dbReference type="Proteomes" id="UP000015520"/>
    </source>
</evidence>
<evidence type="ECO:0000313" key="12">
    <source>
        <dbReference type="EMBL" id="EQB40014.1"/>
    </source>
</evidence>
<dbReference type="STRING" id="1172190.M947_03040"/>
<dbReference type="PATRIC" id="fig|1172190.3.peg.593"/>
<evidence type="ECO:0000256" key="4">
    <source>
        <dbReference type="ARBA" id="ARBA00022519"/>
    </source>
</evidence>
<dbReference type="InterPro" id="IPR059110">
    <property type="entry name" value="Lnt_campylobact"/>
</dbReference>
<feature type="transmembrane region" description="Helical" evidence="10">
    <location>
        <begin position="116"/>
        <end position="134"/>
    </location>
</feature>
<evidence type="ECO:0000256" key="1">
    <source>
        <dbReference type="ARBA" id="ARBA00004651"/>
    </source>
</evidence>
<name>T0KSN9_9BACT</name>
<evidence type="ECO:0000256" key="10">
    <source>
        <dbReference type="SAM" id="Phobius"/>
    </source>
</evidence>
<evidence type="ECO:0000256" key="7">
    <source>
        <dbReference type="ARBA" id="ARBA00022989"/>
    </source>
</evidence>
<keyword evidence="7 10" id="KW-1133">Transmembrane helix</keyword>
<dbReference type="GO" id="GO:0016410">
    <property type="term" value="F:N-acyltransferase activity"/>
    <property type="evidence" value="ECO:0007669"/>
    <property type="project" value="InterPro"/>
</dbReference>
<dbReference type="GO" id="GO:0005886">
    <property type="term" value="C:plasma membrane"/>
    <property type="evidence" value="ECO:0007669"/>
    <property type="project" value="UniProtKB-SubCell"/>
</dbReference>
<dbReference type="EMBL" id="AUPZ01000004">
    <property type="protein sequence ID" value="EQB40014.1"/>
    <property type="molecule type" value="Genomic_DNA"/>
</dbReference>
<comment type="similarity">
    <text evidence="2">Belongs to the CN hydrolase family. Apolipoprotein N-acyltransferase subfamily.</text>
</comment>
<evidence type="ECO:0000259" key="11">
    <source>
        <dbReference type="PROSITE" id="PS50263"/>
    </source>
</evidence>
<evidence type="ECO:0000256" key="9">
    <source>
        <dbReference type="ARBA" id="ARBA00023315"/>
    </source>
</evidence>
<sequence length="411" mass="47409">MIEKITTFKNNHTLVFNLLVGLLTALLFSAFIYFEHWGFSFKLINTLFGLASIALFLYIPKRAVLAAGFFIGLLWFYWIGYSFEYTGVGYLTPFVSFGFAIIYMLFFGALALSKEVCIRALLLFGLSFFEPFDWNWMQIELVFVESFIGIHKYQLIIVLLALSLPHYIKKPYKYAPLALLILAINFNTYEPKAPELSIKLVSTDIAQDKKWKKESLRSTIDMIFKEIEDGIVKKYDIVVFPESVFPLYMNHNQLLIDKLLQYSKHISIIAGTLYKENGHNYNVTYLFENGQFEVAKKLVLVPFGEYIPLPKFAQDYINEVFFAGEADFETAKEPTDFNIKGVKFRNAICYEATCSELYDGEVNFMIAISNNAWFAPSIEPTIQNLLMRYYARKNNTIIYHSANYKGSGVIK</sequence>
<evidence type="ECO:0000256" key="5">
    <source>
        <dbReference type="ARBA" id="ARBA00022679"/>
    </source>
</evidence>
<proteinExistence type="inferred from homology"/>
<protein>
    <recommendedName>
        <fullName evidence="11">CN hydrolase domain-containing protein</fullName>
    </recommendedName>
</protein>
<keyword evidence="4" id="KW-0997">Cell inner membrane</keyword>
<dbReference type="PANTHER" id="PTHR38686:SF1">
    <property type="entry name" value="APOLIPOPROTEIN N-ACYLTRANSFERASE"/>
    <property type="match status" value="1"/>
</dbReference>
<dbReference type="NCBIfam" id="NF008934">
    <property type="entry name" value="PRK12291.1"/>
    <property type="match status" value="1"/>
</dbReference>
<dbReference type="InterPro" id="IPR036526">
    <property type="entry name" value="C-N_Hydrolase_sf"/>
</dbReference>
<keyword evidence="8 10" id="KW-0472">Membrane</keyword>
<dbReference type="InterPro" id="IPR059109">
    <property type="entry name" value="Lnt_membrane_dom"/>
</dbReference>
<dbReference type="Pfam" id="PF00795">
    <property type="entry name" value="CN_hydrolase"/>
    <property type="match status" value="1"/>
</dbReference>
<dbReference type="Gene3D" id="3.60.110.10">
    <property type="entry name" value="Carbon-nitrogen hydrolase"/>
    <property type="match status" value="1"/>
</dbReference>
<feature type="transmembrane region" description="Helical" evidence="10">
    <location>
        <begin position="87"/>
        <end position="109"/>
    </location>
</feature>
<feature type="transmembrane region" description="Helical" evidence="10">
    <location>
        <begin position="39"/>
        <end position="58"/>
    </location>
</feature>
<dbReference type="PROSITE" id="PS50263">
    <property type="entry name" value="CN_HYDROLASE"/>
    <property type="match status" value="1"/>
</dbReference>
<feature type="domain" description="CN hydrolase" evidence="11">
    <location>
        <begin position="201"/>
        <end position="411"/>
    </location>
</feature>
<accession>T0KSN9</accession>
<reference evidence="12 13" key="1">
    <citation type="submission" date="2013-07" db="EMBL/GenBank/DDBJ databases">
        <title>Sulfurimonas hongkongensis AST-10 Genome Sequencing.</title>
        <authorList>
            <person name="Cai L."/>
            <person name="Zhang T."/>
        </authorList>
    </citation>
    <scope>NUCLEOTIDE SEQUENCE [LARGE SCALE GENOMIC DNA]</scope>
    <source>
        <strain evidence="12 13">AST-10</strain>
    </source>
</reference>
<keyword evidence="5" id="KW-0808">Transferase</keyword>
<keyword evidence="3" id="KW-1003">Cell membrane</keyword>
<gene>
    <name evidence="12" type="ORF">M947_03040</name>
</gene>
<dbReference type="NCBIfam" id="TIGR00546">
    <property type="entry name" value="lnt"/>
    <property type="match status" value="1"/>
</dbReference>
<dbReference type="Proteomes" id="UP000015520">
    <property type="component" value="Unassembled WGS sequence"/>
</dbReference>
<evidence type="ECO:0000256" key="6">
    <source>
        <dbReference type="ARBA" id="ARBA00022692"/>
    </source>
</evidence>
<keyword evidence="9" id="KW-0012">Acyltransferase</keyword>
<dbReference type="OrthoDB" id="9804277at2"/>
<evidence type="ECO:0000256" key="8">
    <source>
        <dbReference type="ARBA" id="ARBA00023136"/>
    </source>
</evidence>
<dbReference type="Pfam" id="PF26365">
    <property type="entry name" value="ApoNAT_membrane"/>
    <property type="match status" value="1"/>
</dbReference>
<dbReference type="AlphaFoldDB" id="T0KSN9"/>
<dbReference type="InterPro" id="IPR003010">
    <property type="entry name" value="C-N_Hydrolase"/>
</dbReference>
<organism evidence="12 13">
    <name type="scientific">Sulfurimonas hongkongensis</name>
    <dbReference type="NCBI Taxonomy" id="1172190"/>
    <lineage>
        <taxon>Bacteria</taxon>
        <taxon>Pseudomonadati</taxon>
        <taxon>Campylobacterota</taxon>
        <taxon>Epsilonproteobacteria</taxon>
        <taxon>Campylobacterales</taxon>
        <taxon>Sulfurimonadaceae</taxon>
        <taxon>Sulfurimonas</taxon>
    </lineage>
</organism>
<dbReference type="eggNOG" id="COG0815">
    <property type="taxonomic scope" value="Bacteria"/>
</dbReference>
<evidence type="ECO:0000256" key="3">
    <source>
        <dbReference type="ARBA" id="ARBA00022475"/>
    </source>
</evidence>
<comment type="caution">
    <text evidence="12">The sequence shown here is derived from an EMBL/GenBank/DDBJ whole genome shotgun (WGS) entry which is preliminary data.</text>
</comment>
<dbReference type="SUPFAM" id="SSF56317">
    <property type="entry name" value="Carbon-nitrogen hydrolase"/>
    <property type="match status" value="1"/>
</dbReference>
<keyword evidence="13" id="KW-1185">Reference proteome</keyword>
<feature type="transmembrane region" description="Helical" evidence="10">
    <location>
        <begin position="146"/>
        <end position="164"/>
    </location>
</feature>
<comment type="subcellular location">
    <subcellularLocation>
        <location evidence="1">Cell membrane</location>
        <topology evidence="1">Multi-pass membrane protein</topology>
    </subcellularLocation>
</comment>
<dbReference type="InterPro" id="IPR004563">
    <property type="entry name" value="Apolipo_AcylTrfase"/>
</dbReference>